<dbReference type="OrthoDB" id="38162at2157"/>
<dbReference type="RefSeq" id="WP_092689396.1">
    <property type="nucleotide sequence ID" value="NZ_FNBK01000004.1"/>
</dbReference>
<dbReference type="Gene3D" id="2.60.40.10">
    <property type="entry name" value="Immunoglobulins"/>
    <property type="match status" value="1"/>
</dbReference>
<dbReference type="Pfam" id="PF00703">
    <property type="entry name" value="Glyco_hydro_2"/>
    <property type="match status" value="1"/>
</dbReference>
<dbReference type="InterPro" id="IPR036156">
    <property type="entry name" value="Beta-gal/glucu_dom_sf"/>
</dbReference>
<dbReference type="GO" id="GO:0004553">
    <property type="term" value="F:hydrolase activity, hydrolyzing O-glycosyl compounds"/>
    <property type="evidence" value="ECO:0007669"/>
    <property type="project" value="InterPro"/>
</dbReference>
<dbReference type="Gene3D" id="2.60.120.260">
    <property type="entry name" value="Galactose-binding domain-like"/>
    <property type="match status" value="1"/>
</dbReference>
<dbReference type="InterPro" id="IPR051913">
    <property type="entry name" value="GH2_Domain-Containing"/>
</dbReference>
<dbReference type="AlphaFoldDB" id="A0A1G7INP8"/>
<evidence type="ECO:0000259" key="4">
    <source>
        <dbReference type="Pfam" id="PF00703"/>
    </source>
</evidence>
<proteinExistence type="predicted"/>
<dbReference type="SUPFAM" id="SSF51445">
    <property type="entry name" value="(Trans)glycosidases"/>
    <property type="match status" value="1"/>
</dbReference>
<keyword evidence="1" id="KW-0378">Hydrolase</keyword>
<dbReference type="GO" id="GO:0005975">
    <property type="term" value="P:carbohydrate metabolic process"/>
    <property type="evidence" value="ECO:0007669"/>
    <property type="project" value="InterPro"/>
</dbReference>
<dbReference type="STRING" id="660518.SAMN05216218_10423"/>
<evidence type="ECO:0000313" key="5">
    <source>
        <dbReference type="EMBL" id="SDF14291.1"/>
    </source>
</evidence>
<evidence type="ECO:0000256" key="2">
    <source>
        <dbReference type="ARBA" id="ARBA00023295"/>
    </source>
</evidence>
<dbReference type="SUPFAM" id="SSF49785">
    <property type="entry name" value="Galactose-binding domain-like"/>
    <property type="match status" value="1"/>
</dbReference>
<feature type="domain" description="Glycoside hydrolase family 2 immunoglobulin-like beta-sandwich" evidence="4">
    <location>
        <begin position="140"/>
        <end position="238"/>
    </location>
</feature>
<organism evidence="5 6">
    <name type="scientific">Halorientalis regularis</name>
    <dbReference type="NCBI Taxonomy" id="660518"/>
    <lineage>
        <taxon>Archaea</taxon>
        <taxon>Methanobacteriati</taxon>
        <taxon>Methanobacteriota</taxon>
        <taxon>Stenosarchaea group</taxon>
        <taxon>Halobacteria</taxon>
        <taxon>Halobacteriales</taxon>
        <taxon>Haloarculaceae</taxon>
        <taxon>Halorientalis</taxon>
    </lineage>
</organism>
<gene>
    <name evidence="5" type="ORF">SAMN05216218_10423</name>
</gene>
<dbReference type="Gene3D" id="3.20.20.80">
    <property type="entry name" value="Glycosidases"/>
    <property type="match status" value="1"/>
</dbReference>
<evidence type="ECO:0000256" key="3">
    <source>
        <dbReference type="SAM" id="MobiDB-lite"/>
    </source>
</evidence>
<dbReference type="InterPro" id="IPR006102">
    <property type="entry name" value="Ig-like_GH2"/>
</dbReference>
<protein>
    <submittedName>
        <fullName evidence="5">Beta-galactosidase/beta-glucuronidase</fullName>
    </submittedName>
</protein>
<dbReference type="InterPro" id="IPR008979">
    <property type="entry name" value="Galactose-bd-like_sf"/>
</dbReference>
<dbReference type="EMBL" id="FNBK01000004">
    <property type="protein sequence ID" value="SDF14291.1"/>
    <property type="molecule type" value="Genomic_DNA"/>
</dbReference>
<feature type="region of interest" description="Disordered" evidence="3">
    <location>
        <begin position="1"/>
        <end position="21"/>
    </location>
</feature>
<reference evidence="6" key="1">
    <citation type="submission" date="2016-10" db="EMBL/GenBank/DDBJ databases">
        <authorList>
            <person name="Varghese N."/>
            <person name="Submissions S."/>
        </authorList>
    </citation>
    <scope>NUCLEOTIDE SEQUENCE [LARGE SCALE GENOMIC DNA]</scope>
    <source>
        <strain evidence="6">IBRC-M 10760</strain>
    </source>
</reference>
<dbReference type="SUPFAM" id="SSF49303">
    <property type="entry name" value="beta-Galactosidase/glucuronidase domain"/>
    <property type="match status" value="1"/>
</dbReference>
<accession>A0A1G7INP8</accession>
<keyword evidence="2" id="KW-0326">Glycosidase</keyword>
<dbReference type="Proteomes" id="UP000199076">
    <property type="component" value="Unassembled WGS sequence"/>
</dbReference>
<evidence type="ECO:0000313" key="6">
    <source>
        <dbReference type="Proteomes" id="UP000199076"/>
    </source>
</evidence>
<dbReference type="InterPro" id="IPR013783">
    <property type="entry name" value="Ig-like_fold"/>
</dbReference>
<dbReference type="PANTHER" id="PTHR42732:SF1">
    <property type="entry name" value="BETA-MANNOSIDASE"/>
    <property type="match status" value="1"/>
</dbReference>
<name>A0A1G7INP8_9EURY</name>
<sequence length="616" mass="66872">MLGEWTGTSVEPGAGKPDPDVWTPVEIPGRPQVFADADAAAYRSVFDDPRSGDEDRAVIELQGLFAHARIWLNGDLVGEHDAYFRPFRHSFEPQDQNELIVECRSPEDRFGGVHDTDLVPERDRIPGIWWDATVETHPGTFIYELDVHPRLVDGNAEIDVRAVVETDTDLDDRVTFSLRPEGEFQSRGMMDRAAVEADVGERAVVEHTIDVRDPSLWWPRGLGPQHRYAVRAKIGDATRSVVTGLRSMDRDADGLVVNGERVPGRGVTLLSATPGDIDRAAEANATFVRMHAHAPDPAIYEACNEAGLLVWQDLPLTGPGEFDADHGQDLAAALDRTYGRHPSLFAYSVHDDPLNLFPDQLGSGTLDRLRLRWRVWRASYDRGPAESVAAALPEDRLVFPVVGALGSGADAPTLYPSWDYGDVDDVGWLLDTFEVGGVVGEFGAGAYGAVMPDDDPAFDRAKHDAHVDGGTDASQAYQARVVKRVAEELRRRDASLFAAHTLRDATPAGMGVVERDGDPKTGYEALREAYEPVQATLAAPGPGETTPLTVINDGRERVSGTVEWSAADAGGEVAVSVDAGETETPDSISIPADAASVTLSLSLPERVVENTYRFDG</sequence>
<evidence type="ECO:0000256" key="1">
    <source>
        <dbReference type="ARBA" id="ARBA00022801"/>
    </source>
</evidence>
<keyword evidence="6" id="KW-1185">Reference proteome</keyword>
<dbReference type="PANTHER" id="PTHR42732">
    <property type="entry name" value="BETA-GALACTOSIDASE"/>
    <property type="match status" value="1"/>
</dbReference>
<dbReference type="InterPro" id="IPR017853">
    <property type="entry name" value="GH"/>
</dbReference>